<feature type="transmembrane region" description="Helical" evidence="1">
    <location>
        <begin position="230"/>
        <end position="250"/>
    </location>
</feature>
<name>A0ABW3VZ34_9ACTN</name>
<reference evidence="3" key="1">
    <citation type="journal article" date="2019" name="Int. J. Syst. Evol. Microbiol.">
        <title>The Global Catalogue of Microorganisms (GCM) 10K type strain sequencing project: providing services to taxonomists for standard genome sequencing and annotation.</title>
        <authorList>
            <consortium name="The Broad Institute Genomics Platform"/>
            <consortium name="The Broad Institute Genome Sequencing Center for Infectious Disease"/>
            <person name="Wu L."/>
            <person name="Ma J."/>
        </authorList>
    </citation>
    <scope>NUCLEOTIDE SEQUENCE [LARGE SCALE GENOMIC DNA]</scope>
    <source>
        <strain evidence="3">CCUG 52478</strain>
    </source>
</reference>
<comment type="caution">
    <text evidence="2">The sequence shown here is derived from an EMBL/GenBank/DDBJ whole genome shotgun (WGS) entry which is preliminary data.</text>
</comment>
<protein>
    <recommendedName>
        <fullName evidence="4">Glycosyltransferase RgtA/B/C/D-like domain-containing protein</fullName>
    </recommendedName>
</protein>
<organism evidence="2 3">
    <name type="scientific">Nocardioides ginsengisoli</name>
    <dbReference type="NCBI Taxonomy" id="363868"/>
    <lineage>
        <taxon>Bacteria</taxon>
        <taxon>Bacillati</taxon>
        <taxon>Actinomycetota</taxon>
        <taxon>Actinomycetes</taxon>
        <taxon>Propionibacteriales</taxon>
        <taxon>Nocardioidaceae</taxon>
        <taxon>Nocardioides</taxon>
    </lineage>
</organism>
<accession>A0ABW3VZ34</accession>
<feature type="transmembrane region" description="Helical" evidence="1">
    <location>
        <begin position="131"/>
        <end position="150"/>
    </location>
</feature>
<feature type="transmembrane region" description="Helical" evidence="1">
    <location>
        <begin position="371"/>
        <end position="391"/>
    </location>
</feature>
<evidence type="ECO:0000313" key="3">
    <source>
        <dbReference type="Proteomes" id="UP001597229"/>
    </source>
</evidence>
<dbReference type="EMBL" id="JBHTLX010000012">
    <property type="protein sequence ID" value="MFD1248014.1"/>
    <property type="molecule type" value="Genomic_DNA"/>
</dbReference>
<dbReference type="RefSeq" id="WP_367918565.1">
    <property type="nucleotide sequence ID" value="NZ_BAABAC010000013.1"/>
</dbReference>
<feature type="transmembrane region" description="Helical" evidence="1">
    <location>
        <begin position="403"/>
        <end position="419"/>
    </location>
</feature>
<dbReference type="Proteomes" id="UP001597229">
    <property type="component" value="Unassembled WGS sequence"/>
</dbReference>
<feature type="transmembrane region" description="Helical" evidence="1">
    <location>
        <begin position="14"/>
        <end position="33"/>
    </location>
</feature>
<evidence type="ECO:0008006" key="4">
    <source>
        <dbReference type="Google" id="ProtNLM"/>
    </source>
</evidence>
<gene>
    <name evidence="2" type="ORF">ACFQ3F_09460</name>
</gene>
<keyword evidence="3" id="KW-1185">Reference proteome</keyword>
<sequence>MSALTRRLPAAPVLLGWLVVAHVVLKILVFPLVMNVPGHGDEQAYLNGAMALSNTIRDLAGATTPHWAELDRNFVASGWFMPGMSIVVAPLYLVVPDAGPGLVRLYIGVLMLILFVLVLRRVSATLGPKWAVVIAVFPGLVPMWVIFTYGAWGDTAAGLLMVLVSLRLIEMFRGFRKGEAPSIKDGAVLGLLSIAALYLRSSTSILLAGLGVVTLIAAVVLLRGKVLRRALGAAAVAGVLFVALLAPWSAYASHVLGGRVITTTTVPTVEANTFGDRSQVCFGKCDPDSTLWFRPLRYAREVGRATGTSEVDVLKQMSDYALADVTVGGYLEQVDHNLAAYALQPAIFIEHLTPEGGRGTFGSIGAGAAEIATWLLYFPVLLLAAASLVTVARRSLEARVLDVLVKLVLGALLVQPFVHVAGGRYWTTAGPFFAIAATILVRERLIGTRRMRPPDDGVLTATDARIVTWLGRIQVFLATAVAVVAIVLAASTVF</sequence>
<feature type="transmembrane region" description="Helical" evidence="1">
    <location>
        <begin position="205"/>
        <end position="223"/>
    </location>
</feature>
<keyword evidence="1" id="KW-0472">Membrane</keyword>
<feature type="transmembrane region" description="Helical" evidence="1">
    <location>
        <begin position="101"/>
        <end position="119"/>
    </location>
</feature>
<keyword evidence="1" id="KW-0812">Transmembrane</keyword>
<proteinExistence type="predicted"/>
<keyword evidence="1" id="KW-1133">Transmembrane helix</keyword>
<feature type="transmembrane region" description="Helical" evidence="1">
    <location>
        <begin position="475"/>
        <end position="493"/>
    </location>
</feature>
<evidence type="ECO:0000256" key="1">
    <source>
        <dbReference type="SAM" id="Phobius"/>
    </source>
</evidence>
<feature type="transmembrane region" description="Helical" evidence="1">
    <location>
        <begin position="425"/>
        <end position="442"/>
    </location>
</feature>
<evidence type="ECO:0000313" key="2">
    <source>
        <dbReference type="EMBL" id="MFD1248014.1"/>
    </source>
</evidence>